<reference evidence="1" key="1">
    <citation type="submission" date="2017-02" db="UniProtKB">
        <authorList>
            <consortium name="WormBaseParasite"/>
        </authorList>
    </citation>
    <scope>IDENTIFICATION</scope>
</reference>
<organism evidence="1">
    <name type="scientific">Brugia timori</name>
    <dbReference type="NCBI Taxonomy" id="42155"/>
    <lineage>
        <taxon>Eukaryota</taxon>
        <taxon>Metazoa</taxon>
        <taxon>Ecdysozoa</taxon>
        <taxon>Nematoda</taxon>
        <taxon>Chromadorea</taxon>
        <taxon>Rhabditida</taxon>
        <taxon>Spirurina</taxon>
        <taxon>Spiruromorpha</taxon>
        <taxon>Filarioidea</taxon>
        <taxon>Onchocercidae</taxon>
        <taxon>Brugia</taxon>
    </lineage>
</organism>
<dbReference type="AlphaFoldDB" id="A0A0R3QCA3"/>
<accession>A0A0R3QCA3</accession>
<dbReference type="WBParaSite" id="BTMF_0000398301-mRNA-1">
    <property type="protein sequence ID" value="BTMF_0000398301-mRNA-1"/>
    <property type="gene ID" value="BTMF_0000398301"/>
</dbReference>
<evidence type="ECO:0000313" key="1">
    <source>
        <dbReference type="WBParaSite" id="BTMF_0000398301-mRNA-1"/>
    </source>
</evidence>
<proteinExistence type="predicted"/>
<protein>
    <submittedName>
        <fullName evidence="1">THAP-type domain-containing protein</fullName>
    </submittedName>
</protein>
<sequence length="63" mass="7491">LNMISNNDQRRYCSRIIENFSKIYRIKNRKNANNIIKYPTVTLLKITWSIQIGRFDQSLSNGK</sequence>
<name>A0A0R3QCA3_9BILA</name>